<dbReference type="GO" id="GO:0003676">
    <property type="term" value="F:nucleic acid binding"/>
    <property type="evidence" value="ECO:0007669"/>
    <property type="project" value="InterPro"/>
</dbReference>
<evidence type="ECO:0000313" key="2">
    <source>
        <dbReference type="Proteomes" id="UP000591131"/>
    </source>
</evidence>
<dbReference type="InterPro" id="IPR036397">
    <property type="entry name" value="RNaseH_sf"/>
</dbReference>
<accession>A0A7J6N2G2</accession>
<evidence type="ECO:0000313" key="1">
    <source>
        <dbReference type="EMBL" id="KAF4678089.1"/>
    </source>
</evidence>
<dbReference type="Proteomes" id="UP000591131">
    <property type="component" value="Unassembled WGS sequence"/>
</dbReference>
<keyword evidence="2" id="KW-1185">Reference proteome</keyword>
<dbReference type="AlphaFoldDB" id="A0A7J6N2G2"/>
<protein>
    <submittedName>
        <fullName evidence="1">Uncharacterized protein</fullName>
    </submittedName>
</protein>
<organism evidence="1 2">
    <name type="scientific">Perkinsus chesapeaki</name>
    <name type="common">Clam parasite</name>
    <name type="synonym">Perkinsus andrewsi</name>
    <dbReference type="NCBI Taxonomy" id="330153"/>
    <lineage>
        <taxon>Eukaryota</taxon>
        <taxon>Sar</taxon>
        <taxon>Alveolata</taxon>
        <taxon>Perkinsozoa</taxon>
        <taxon>Perkinsea</taxon>
        <taxon>Perkinsida</taxon>
        <taxon>Perkinsidae</taxon>
        <taxon>Perkinsus</taxon>
    </lineage>
</organism>
<comment type="caution">
    <text evidence="1">The sequence shown here is derived from an EMBL/GenBank/DDBJ whole genome shotgun (WGS) entry which is preliminary data.</text>
</comment>
<proteinExistence type="predicted"/>
<dbReference type="EMBL" id="JAAPAO010000003">
    <property type="protein sequence ID" value="KAF4678089.1"/>
    <property type="molecule type" value="Genomic_DNA"/>
</dbReference>
<dbReference type="OrthoDB" id="4843387at2759"/>
<gene>
    <name evidence="1" type="ORF">FOL47_005368</name>
</gene>
<sequence length="332" mass="37167">MSSQDDFKAFLDDVEVSTDDTLTVNITQRLRQLEELRERSSNHYEAIKRRLLQLGATTLKDDFNPLQRTESTDISNYRLKLWSPTADLATLTTTCEVTLPVVDYTIALSTFSATSNVVRSDSTRVETPSISTVGLLTWNVVPRIDTTILNDFEVAVCHLKLTTPLLVDGRTWHLLDPCLRRFVLSGITYFPEEVGNVLTPVVLNDYGLSSDVTIMTLGSVKREASTRSFTQKAIAQAYSITKSAVCKIGKGVATVEWPSLSPDLNPIENIWAYLVKQIYGSDKPVIRCKDQLRQRLWAAWTAMPADIIKNCTGSMEERLTVVLLNDGAKTHY</sequence>
<dbReference type="Gene3D" id="3.30.420.10">
    <property type="entry name" value="Ribonuclease H-like superfamily/Ribonuclease H"/>
    <property type="match status" value="1"/>
</dbReference>
<name>A0A7J6N2G2_PERCH</name>
<reference evidence="1 2" key="1">
    <citation type="submission" date="2020-04" db="EMBL/GenBank/DDBJ databases">
        <title>Perkinsus chesapeaki whole genome sequence.</title>
        <authorList>
            <person name="Bogema D.R."/>
        </authorList>
    </citation>
    <scope>NUCLEOTIDE SEQUENCE [LARGE SCALE GENOMIC DNA]</scope>
    <source>
        <strain evidence="1">ATCC PRA-425</strain>
    </source>
</reference>